<evidence type="ECO:0000256" key="4">
    <source>
        <dbReference type="ARBA" id="ARBA00022692"/>
    </source>
</evidence>
<evidence type="ECO:0000256" key="8">
    <source>
        <dbReference type="ARBA" id="ARBA00023136"/>
    </source>
</evidence>
<dbReference type="InterPro" id="IPR036950">
    <property type="entry name" value="PBP_transglycosylase"/>
</dbReference>
<comment type="pathway">
    <text evidence="11">Cell wall biogenesis; peptidoglycan biosynthesis.</text>
</comment>
<dbReference type="GO" id="GO:0071555">
    <property type="term" value="P:cell wall organization"/>
    <property type="evidence" value="ECO:0007669"/>
    <property type="project" value="UniProtKB-KW"/>
</dbReference>
<dbReference type="Gene3D" id="1.10.3810.10">
    <property type="entry name" value="Biosynthetic peptidoglycan transglycosylase-like"/>
    <property type="match status" value="1"/>
</dbReference>
<dbReference type="EMBL" id="CP068073">
    <property type="protein sequence ID" value="QQS83771.1"/>
    <property type="molecule type" value="Genomic_DNA"/>
</dbReference>
<keyword evidence="7 11" id="KW-1133">Transmembrane helix</keyword>
<dbReference type="Pfam" id="PF00912">
    <property type="entry name" value="Transgly"/>
    <property type="match status" value="1"/>
</dbReference>
<evidence type="ECO:0000256" key="6">
    <source>
        <dbReference type="ARBA" id="ARBA00022984"/>
    </source>
</evidence>
<dbReference type="GO" id="GO:0009252">
    <property type="term" value="P:peptidoglycan biosynthetic process"/>
    <property type="evidence" value="ECO:0007669"/>
    <property type="project" value="UniProtKB-UniRule"/>
</dbReference>
<keyword evidence="2 11" id="KW-0328">Glycosyltransferase</keyword>
<evidence type="ECO:0000256" key="1">
    <source>
        <dbReference type="ARBA" id="ARBA00022475"/>
    </source>
</evidence>
<dbReference type="RefSeq" id="WP_047131769.1">
    <property type="nucleotide sequence ID" value="NZ_CP015114.1"/>
</dbReference>
<dbReference type="InterPro" id="IPR050396">
    <property type="entry name" value="Glycosyltr_51/Transpeptidase"/>
</dbReference>
<reference evidence="15 16" key="1">
    <citation type="submission" date="2018-11" db="EMBL/GenBank/DDBJ databases">
        <title>Genomic profiling of Staphylococcus species from a Poultry farm system in KwaZulu-Natal, South Africa.</title>
        <authorList>
            <person name="Amoako D.G."/>
            <person name="Somboro A.M."/>
            <person name="Abia A.L.K."/>
            <person name="Bester L.A."/>
            <person name="Essack S.Y."/>
        </authorList>
    </citation>
    <scope>NUCLEOTIDE SEQUENCE [LARGE SCALE GENOMIC DNA]</scope>
    <source>
        <strain evidence="15 16">SA11</strain>
    </source>
</reference>
<evidence type="ECO:0000256" key="11">
    <source>
        <dbReference type="HAMAP-Rule" id="MF_01434"/>
    </source>
</evidence>
<dbReference type="GeneID" id="93726245"/>
<dbReference type="EMBL" id="RQTE01000100">
    <property type="protein sequence ID" value="RZI02460.1"/>
    <property type="molecule type" value="Genomic_DNA"/>
</dbReference>
<proteinExistence type="inferred from homology"/>
<feature type="region of interest" description="Disordered" evidence="12">
    <location>
        <begin position="1"/>
        <end position="33"/>
    </location>
</feature>
<protein>
    <recommendedName>
        <fullName evidence="11">Monofunctional glycosyltransferase</fullName>
        <shortName evidence="11">MGT</shortName>
        <ecNumber evidence="11">2.4.99.28</ecNumber>
    </recommendedName>
    <alternativeName>
        <fullName evidence="11">Peptidoglycan TGase</fullName>
    </alternativeName>
</protein>
<dbReference type="PANTHER" id="PTHR32282:SF11">
    <property type="entry name" value="PENICILLIN-BINDING PROTEIN 1B"/>
    <property type="match status" value="1"/>
</dbReference>
<dbReference type="GO" id="GO:0008360">
    <property type="term" value="P:regulation of cell shape"/>
    <property type="evidence" value="ECO:0007669"/>
    <property type="project" value="UniProtKB-KW"/>
</dbReference>
<dbReference type="InterPro" id="IPR022978">
    <property type="entry name" value="Monofunct_glyco_trans"/>
</dbReference>
<dbReference type="GO" id="GO:0005886">
    <property type="term" value="C:plasma membrane"/>
    <property type="evidence" value="ECO:0007669"/>
    <property type="project" value="UniProtKB-SubCell"/>
</dbReference>
<feature type="transmembrane region" description="Helical" evidence="11">
    <location>
        <begin position="43"/>
        <end position="65"/>
    </location>
</feature>
<accession>A0A143P9N4</accession>
<dbReference type="InterPro" id="IPR001264">
    <property type="entry name" value="Glyco_trans_51"/>
</dbReference>
<evidence type="ECO:0000256" key="5">
    <source>
        <dbReference type="ARBA" id="ARBA00022960"/>
    </source>
</evidence>
<comment type="similarity">
    <text evidence="11">Belongs to the glycosyltransferase 51 family.</text>
</comment>
<keyword evidence="17" id="KW-1185">Reference proteome</keyword>
<dbReference type="OrthoDB" id="9766909at2"/>
<dbReference type="UniPathway" id="UPA00219"/>
<keyword evidence="3 11" id="KW-0808">Transferase</keyword>
<feature type="compositionally biased region" description="Polar residues" evidence="12">
    <location>
        <begin position="14"/>
        <end position="28"/>
    </location>
</feature>
<keyword evidence="6 11" id="KW-0573">Peptidoglycan synthesis</keyword>
<feature type="domain" description="Glycosyl transferase family 51" evidence="13">
    <location>
        <begin position="77"/>
        <end position="251"/>
    </location>
</feature>
<dbReference type="Proteomes" id="UP000293854">
    <property type="component" value="Unassembled WGS sequence"/>
</dbReference>
<dbReference type="Proteomes" id="UP000595942">
    <property type="component" value="Chromosome"/>
</dbReference>
<keyword evidence="5 11" id="KW-0133">Cell shape</keyword>
<name>A0A143P9N4_9STAP</name>
<evidence type="ECO:0000259" key="13">
    <source>
        <dbReference type="Pfam" id="PF00912"/>
    </source>
</evidence>
<evidence type="ECO:0000256" key="3">
    <source>
        <dbReference type="ARBA" id="ARBA00022679"/>
    </source>
</evidence>
<sequence length="270" mass="30743">MKRSERLSRESKNARTNTQNAPHYNTYYQPVGAPPKKQKGKGLFFKIVIGLIIIAAIFFGAMYALSSKANVDDLKTIKDKSTYVPVSDMPDYTKGAFISMEDERFYDHGAFDVKGIFRALFTTISDHNVQGGSTISQQVVKNYYYDNEQSFTRKVKEIMVASRMEREYSKDEILSFYINNIYYGDNQYTIEGAANHYFGTTTVKNSQNMPTITVLQSAILASKINAPSVYDVNDMSQNYVNRVKINLEKMKQQGYINEEQYKTALAQLGV</sequence>
<reference evidence="14 17" key="2">
    <citation type="submission" date="2021-01" db="EMBL/GenBank/DDBJ databases">
        <title>FDA dAtabase for Regulatory Grade micrObial Sequences (FDA-ARGOS): Supporting development and validation of Infectious Disease Dx tests.</title>
        <authorList>
            <person name="Sproer C."/>
            <person name="Gronow S."/>
            <person name="Severitt S."/>
            <person name="Schroder I."/>
            <person name="Tallon L."/>
            <person name="Sadzewicz L."/>
            <person name="Zhao X."/>
            <person name="Boylan J."/>
            <person name="Ott S."/>
            <person name="Bowen H."/>
            <person name="Vavikolanu K."/>
            <person name="Mehta A."/>
            <person name="Aluvathingal J."/>
            <person name="Nadendla S."/>
            <person name="Lowell S."/>
            <person name="Myers T."/>
            <person name="Yan Y."/>
            <person name="Sichtig H."/>
        </authorList>
    </citation>
    <scope>NUCLEOTIDE SEQUENCE [LARGE SCALE GENOMIC DNA]</scope>
    <source>
        <strain evidence="14 17">FDAARGOS_1148</strain>
    </source>
</reference>
<gene>
    <name evidence="14" type="primary">sgtB</name>
    <name evidence="11" type="synonym">mgt</name>
    <name evidence="15" type="ORF">EIG99_06190</name>
    <name evidence="14" type="ORF">I6J05_05635</name>
</gene>
<evidence type="ECO:0000256" key="10">
    <source>
        <dbReference type="ARBA" id="ARBA00049902"/>
    </source>
</evidence>
<evidence type="ECO:0000313" key="16">
    <source>
        <dbReference type="Proteomes" id="UP000293854"/>
    </source>
</evidence>
<evidence type="ECO:0000256" key="9">
    <source>
        <dbReference type="ARBA" id="ARBA00023316"/>
    </source>
</evidence>
<dbReference type="GO" id="GO:0008955">
    <property type="term" value="F:peptidoglycan glycosyltransferase activity"/>
    <property type="evidence" value="ECO:0007669"/>
    <property type="project" value="UniProtKB-UniRule"/>
</dbReference>
<evidence type="ECO:0000256" key="2">
    <source>
        <dbReference type="ARBA" id="ARBA00022676"/>
    </source>
</evidence>
<dbReference type="PANTHER" id="PTHR32282">
    <property type="entry name" value="BINDING PROTEIN TRANSPEPTIDASE, PUTATIVE-RELATED"/>
    <property type="match status" value="1"/>
</dbReference>
<dbReference type="NCBIfam" id="NF010008">
    <property type="entry name" value="PRK13481.1"/>
    <property type="match status" value="1"/>
</dbReference>
<evidence type="ECO:0000256" key="7">
    <source>
        <dbReference type="ARBA" id="ARBA00022989"/>
    </source>
</evidence>
<keyword evidence="4 11" id="KW-0812">Transmembrane</keyword>
<comment type="subcellular location">
    <subcellularLocation>
        <location evidence="11">Cell membrane</location>
        <topology evidence="11">Single-pass membrane protein</topology>
    </subcellularLocation>
</comment>
<feature type="compositionally biased region" description="Basic and acidic residues" evidence="12">
    <location>
        <begin position="1"/>
        <end position="13"/>
    </location>
</feature>
<evidence type="ECO:0000256" key="12">
    <source>
        <dbReference type="SAM" id="MobiDB-lite"/>
    </source>
</evidence>
<dbReference type="HAMAP" id="MF_01434">
    <property type="entry name" value="MGT"/>
    <property type="match status" value="1"/>
</dbReference>
<keyword evidence="8 11" id="KW-0472">Membrane</keyword>
<dbReference type="EC" id="2.4.99.28" evidence="11"/>
<dbReference type="InterPro" id="IPR023346">
    <property type="entry name" value="Lysozyme-like_dom_sf"/>
</dbReference>
<dbReference type="AlphaFoldDB" id="A0A143P9N4"/>
<organism evidence="15 16">
    <name type="scientific">Staphylococcus condimenti</name>
    <dbReference type="NCBI Taxonomy" id="70255"/>
    <lineage>
        <taxon>Bacteria</taxon>
        <taxon>Bacillati</taxon>
        <taxon>Bacillota</taxon>
        <taxon>Bacilli</taxon>
        <taxon>Bacillales</taxon>
        <taxon>Staphylococcaceae</taxon>
        <taxon>Staphylococcus</taxon>
    </lineage>
</organism>
<keyword evidence="9 11" id="KW-0961">Cell wall biogenesis/degradation</keyword>
<comment type="catalytic activity">
    <reaction evidence="10 11">
        <text>[GlcNAc-(1-&gt;4)-Mur2Ac(oyl-L-Ala-gamma-D-Glu-L-Lys-D-Ala-D-Ala)](n)-di-trans,octa-cis-undecaprenyl diphosphate + beta-D-GlcNAc-(1-&gt;4)-Mur2Ac(oyl-L-Ala-gamma-D-Glu-L-Lys-D-Ala-D-Ala)-di-trans,octa-cis-undecaprenyl diphosphate = [GlcNAc-(1-&gt;4)-Mur2Ac(oyl-L-Ala-gamma-D-Glu-L-Lys-D-Ala-D-Ala)](n+1)-di-trans,octa-cis-undecaprenyl diphosphate + di-trans,octa-cis-undecaprenyl diphosphate + H(+)</text>
        <dbReference type="Rhea" id="RHEA:23708"/>
        <dbReference type="Rhea" id="RHEA-COMP:9602"/>
        <dbReference type="Rhea" id="RHEA-COMP:9603"/>
        <dbReference type="ChEBI" id="CHEBI:15378"/>
        <dbReference type="ChEBI" id="CHEBI:58405"/>
        <dbReference type="ChEBI" id="CHEBI:60033"/>
        <dbReference type="ChEBI" id="CHEBI:78435"/>
        <dbReference type="EC" id="2.4.99.28"/>
    </reaction>
</comment>
<keyword evidence="1 11" id="KW-1003">Cell membrane</keyword>
<dbReference type="KEGG" id="scv:A4G25_00110"/>
<evidence type="ECO:0000313" key="17">
    <source>
        <dbReference type="Proteomes" id="UP000595942"/>
    </source>
</evidence>
<evidence type="ECO:0000313" key="15">
    <source>
        <dbReference type="EMBL" id="RZI02460.1"/>
    </source>
</evidence>
<evidence type="ECO:0000313" key="14">
    <source>
        <dbReference type="EMBL" id="QQS83771.1"/>
    </source>
</evidence>
<dbReference type="SUPFAM" id="SSF53955">
    <property type="entry name" value="Lysozyme-like"/>
    <property type="match status" value="1"/>
</dbReference>
<comment type="function">
    <text evidence="11">Peptidoglycan polymerase that catalyzes glycan chain elongation using lipid-linked disaccharide-pentapeptide as the substrate.</text>
</comment>
<dbReference type="GO" id="GO:0030288">
    <property type="term" value="C:outer membrane-bounded periplasmic space"/>
    <property type="evidence" value="ECO:0007669"/>
    <property type="project" value="TreeGrafter"/>
</dbReference>